<gene>
    <name evidence="13" type="primary">DLST_0</name>
    <name evidence="13" type="ORF">CM83_98980</name>
</gene>
<dbReference type="InterPro" id="IPR023213">
    <property type="entry name" value="CAT-like_dom_sf"/>
</dbReference>
<keyword evidence="7" id="KW-0809">Transit peptide</keyword>
<dbReference type="InterPro" id="IPR050537">
    <property type="entry name" value="2-oxoacid_dehydrogenase"/>
</dbReference>
<dbReference type="EC" id="2.3.1.-" evidence="10"/>
<dbReference type="PROSITE" id="PS50968">
    <property type="entry name" value="BIOTINYL_LIPOYL"/>
    <property type="match status" value="1"/>
</dbReference>
<accession>A0A0A9XPT6</accession>
<proteinExistence type="inferred from homology"/>
<dbReference type="InterPro" id="IPR003016">
    <property type="entry name" value="2-oxoA_DH_lipoyl-BS"/>
</dbReference>
<comment type="similarity">
    <text evidence="3 10">Belongs to the 2-oxoacid dehydrogenase family.</text>
</comment>
<comment type="pathway">
    <text evidence="2">Amino-acid degradation; L-lysine degradation via saccharopine pathway; glutaryl-CoA from L-lysine: step 6/6.</text>
</comment>
<reference evidence="13" key="2">
    <citation type="submission" date="2014-07" db="EMBL/GenBank/DDBJ databases">
        <authorList>
            <person name="Hull J."/>
        </authorList>
    </citation>
    <scope>NUCLEOTIDE SEQUENCE</scope>
</reference>
<protein>
    <recommendedName>
        <fullName evidence="10">Dihydrolipoamide acetyltransferase component of pyruvate dehydrogenase complex</fullName>
        <ecNumber evidence="10">2.3.1.-</ecNumber>
    </recommendedName>
</protein>
<feature type="non-terminal residue" evidence="13">
    <location>
        <position position="1"/>
    </location>
</feature>
<comment type="function">
    <text evidence="9">Dihydrolipoamide succinyltransferase (E2) component of the 2-oxoglutarate dehydrogenase complex. The 2-oxoglutarate dehydrogenase complex catalyzes the overall conversion of 2-oxoglutarate to succinyl-CoA and CO(2). The 2-oxoglutarate dehydrogenase complex is mainly active in the mitochondrion. A fraction of the 2-oxoglutarate dehydrogenase complex also localizes in the nucleus and is required for lysine succinylation of histones: associates with KAT2A on chromatin and provides succinyl-CoA to histone succinyltransferase KAT2A.</text>
</comment>
<evidence type="ECO:0000256" key="11">
    <source>
        <dbReference type="SAM" id="MobiDB-lite"/>
    </source>
</evidence>
<dbReference type="GO" id="GO:0004149">
    <property type="term" value="F:dihydrolipoyllysine-residue succinyltransferase activity"/>
    <property type="evidence" value="ECO:0007669"/>
    <property type="project" value="TreeGrafter"/>
</dbReference>
<dbReference type="Gene3D" id="2.40.50.100">
    <property type="match status" value="1"/>
</dbReference>
<evidence type="ECO:0000256" key="4">
    <source>
        <dbReference type="ARBA" id="ARBA00022532"/>
    </source>
</evidence>
<evidence type="ECO:0000256" key="6">
    <source>
        <dbReference type="ARBA" id="ARBA00022823"/>
    </source>
</evidence>
<keyword evidence="6 10" id="KW-0450">Lipoyl</keyword>
<feature type="region of interest" description="Disordered" evidence="11">
    <location>
        <begin position="149"/>
        <end position="241"/>
    </location>
</feature>
<dbReference type="CDD" id="cd06849">
    <property type="entry name" value="lipoyl_domain"/>
    <property type="match status" value="1"/>
</dbReference>
<evidence type="ECO:0000256" key="7">
    <source>
        <dbReference type="ARBA" id="ARBA00022946"/>
    </source>
</evidence>
<evidence type="ECO:0000313" key="13">
    <source>
        <dbReference type="EMBL" id="JAG21989.1"/>
    </source>
</evidence>
<feature type="compositionally biased region" description="Low complexity" evidence="11">
    <location>
        <begin position="178"/>
        <end position="189"/>
    </location>
</feature>
<dbReference type="InterPro" id="IPR000089">
    <property type="entry name" value="Biotin_lipoyl"/>
</dbReference>
<evidence type="ECO:0000259" key="12">
    <source>
        <dbReference type="PROSITE" id="PS50968"/>
    </source>
</evidence>
<evidence type="ECO:0000256" key="1">
    <source>
        <dbReference type="ARBA" id="ARBA00001938"/>
    </source>
</evidence>
<dbReference type="SUPFAM" id="SSF52777">
    <property type="entry name" value="CoA-dependent acyltransferases"/>
    <property type="match status" value="1"/>
</dbReference>
<dbReference type="PANTHER" id="PTHR43416:SF5">
    <property type="entry name" value="DIHYDROLIPOYLLYSINE-RESIDUE SUCCINYLTRANSFERASE COMPONENT OF 2-OXOGLUTARATE DEHYDROGENASE COMPLEX, MITOCHONDRIAL"/>
    <property type="match status" value="1"/>
</dbReference>
<evidence type="ECO:0000256" key="9">
    <source>
        <dbReference type="ARBA" id="ARBA00046046"/>
    </source>
</evidence>
<reference evidence="13" key="1">
    <citation type="journal article" date="2014" name="PLoS ONE">
        <title>Transcriptome-Based Identification of ABC Transporters in the Western Tarnished Plant Bug Lygus hesperus.</title>
        <authorList>
            <person name="Hull J.J."/>
            <person name="Chaney K."/>
            <person name="Geib S.M."/>
            <person name="Fabrick J.A."/>
            <person name="Brent C.S."/>
            <person name="Walsh D."/>
            <person name="Lavine L.C."/>
        </authorList>
    </citation>
    <scope>NUCLEOTIDE SEQUENCE</scope>
</reference>
<organism evidence="13">
    <name type="scientific">Lygus hesperus</name>
    <name type="common">Western plant bug</name>
    <dbReference type="NCBI Taxonomy" id="30085"/>
    <lineage>
        <taxon>Eukaryota</taxon>
        <taxon>Metazoa</taxon>
        <taxon>Ecdysozoa</taxon>
        <taxon>Arthropoda</taxon>
        <taxon>Hexapoda</taxon>
        <taxon>Insecta</taxon>
        <taxon>Pterygota</taxon>
        <taxon>Neoptera</taxon>
        <taxon>Paraneoptera</taxon>
        <taxon>Hemiptera</taxon>
        <taxon>Heteroptera</taxon>
        <taxon>Panheteroptera</taxon>
        <taxon>Cimicomorpha</taxon>
        <taxon>Miridae</taxon>
        <taxon>Mirini</taxon>
        <taxon>Lygus</taxon>
    </lineage>
</organism>
<dbReference type="Gene3D" id="3.30.559.10">
    <property type="entry name" value="Chloramphenicol acetyltransferase-like domain"/>
    <property type="match status" value="1"/>
</dbReference>
<name>A0A0A9XPT6_LYGHE</name>
<dbReference type="GO" id="GO:0005739">
    <property type="term" value="C:mitochondrion"/>
    <property type="evidence" value="ECO:0007669"/>
    <property type="project" value="TreeGrafter"/>
</dbReference>
<keyword evidence="4" id="KW-0816">Tricarboxylic acid cycle</keyword>
<dbReference type="PROSITE" id="PS00189">
    <property type="entry name" value="LIPOYL"/>
    <property type="match status" value="1"/>
</dbReference>
<dbReference type="Pfam" id="PF00198">
    <property type="entry name" value="2-oxoacid_dh"/>
    <property type="match status" value="1"/>
</dbReference>
<dbReference type="PANTHER" id="PTHR43416">
    <property type="entry name" value="DIHYDROLIPOYLLYSINE-RESIDUE SUCCINYLTRANSFERASE COMPONENT OF 2-OXOGLUTARATE DEHYDROGENASE COMPLEX, MITOCHONDRIAL-RELATED"/>
    <property type="match status" value="1"/>
</dbReference>
<dbReference type="Pfam" id="PF00364">
    <property type="entry name" value="Biotin_lipoyl"/>
    <property type="match status" value="1"/>
</dbReference>
<keyword evidence="5 10" id="KW-0808">Transferase</keyword>
<dbReference type="EMBL" id="GBHO01021615">
    <property type="protein sequence ID" value="JAG21989.1"/>
    <property type="molecule type" value="Transcribed_RNA"/>
</dbReference>
<evidence type="ECO:0000256" key="10">
    <source>
        <dbReference type="RuleBase" id="RU003423"/>
    </source>
</evidence>
<dbReference type="InterPro" id="IPR011053">
    <property type="entry name" value="Single_hybrid_motif"/>
</dbReference>
<dbReference type="SUPFAM" id="SSF51230">
    <property type="entry name" value="Single hybrid motif"/>
    <property type="match status" value="1"/>
</dbReference>
<evidence type="ECO:0000256" key="5">
    <source>
        <dbReference type="ARBA" id="ARBA00022679"/>
    </source>
</evidence>
<sequence length="437" mass="47164">VMLSHFVRTFFLRGPLRECLKTSAGSLARSRRCHGRNSVFGSRITDYCPSKSKYRYVFYVQDGIAHSFRGFRTTVVLKQEITVNAPRFPESVAEGDLRWSKKEGDAVQVDEVVCEIETDKTAMPVPSPVTGTLVKLLAADGATVKENQPLFIVKPGPGGAAPKAPESEKAPPPPKPAAAPAKPTAAPAKPSEKPSPPVSSTKPPPSSGPAPSAIPSLKRPPGKATDSVIVKLPPADPTKEITGTRSEFKVPMNKMRQRIGQRLKEAQNTYAMLTTFNEIDMSSIIAFRKGNQEAFSKKHGIKLGFMSAFIKAASYALQDQPVINAVIEGTEILYRDYVDISVAVATPKGLVVPVLRNVEHMNYGDIEKGLILMAEKAKKGTLAVEDMAGGTFTITNGGVFGSLLSTPIINMPQSAILGCTRPSIVRWPSRGRWKSGL</sequence>
<feature type="domain" description="Lipoyl-binding" evidence="12">
    <location>
        <begin position="80"/>
        <end position="154"/>
    </location>
</feature>
<evidence type="ECO:0000256" key="8">
    <source>
        <dbReference type="ARBA" id="ARBA00023315"/>
    </source>
</evidence>
<keyword evidence="8 10" id="KW-0012">Acyltransferase</keyword>
<dbReference type="InterPro" id="IPR001078">
    <property type="entry name" value="2-oxoacid_DH_actylTfrase"/>
</dbReference>
<dbReference type="AlphaFoldDB" id="A0A0A9XPT6"/>
<feature type="compositionally biased region" description="Pro residues" evidence="11">
    <location>
        <begin position="193"/>
        <end position="208"/>
    </location>
</feature>
<dbReference type="GO" id="GO:0006099">
    <property type="term" value="P:tricarboxylic acid cycle"/>
    <property type="evidence" value="ECO:0007669"/>
    <property type="project" value="UniProtKB-KW"/>
</dbReference>
<evidence type="ECO:0000256" key="2">
    <source>
        <dbReference type="ARBA" id="ARBA00005145"/>
    </source>
</evidence>
<evidence type="ECO:0000256" key="3">
    <source>
        <dbReference type="ARBA" id="ARBA00007317"/>
    </source>
</evidence>
<comment type="cofactor">
    <cofactor evidence="1 10">
        <name>(R)-lipoate</name>
        <dbReference type="ChEBI" id="CHEBI:83088"/>
    </cofactor>
</comment>